<gene>
    <name evidence="2" type="ORF">SDC9_166625</name>
</gene>
<accession>A0A645FXJ5</accession>
<sequence>MKRYIGYDPEAKRVCLDKKKVLYDWIVPAKTGHLFHITPAKGINNIEVRVTDRFGNIYSQFIETK</sequence>
<comment type="caution">
    <text evidence="2">The sequence shown here is derived from an EMBL/GenBank/DDBJ whole genome shotgun (WGS) entry which is preliminary data.</text>
</comment>
<dbReference type="Pfam" id="PF16370">
    <property type="entry name" value="MetallophosC"/>
    <property type="match status" value="1"/>
</dbReference>
<name>A0A645FXJ5_9ZZZZ</name>
<evidence type="ECO:0000313" key="2">
    <source>
        <dbReference type="EMBL" id="MPN19258.1"/>
    </source>
</evidence>
<protein>
    <recommendedName>
        <fullName evidence="1">Calcineurin-like phosphoesterase C-terminal domain-containing protein</fullName>
    </recommendedName>
</protein>
<evidence type="ECO:0000259" key="1">
    <source>
        <dbReference type="Pfam" id="PF16370"/>
    </source>
</evidence>
<dbReference type="EMBL" id="VSSQ01066779">
    <property type="protein sequence ID" value="MPN19258.1"/>
    <property type="molecule type" value="Genomic_DNA"/>
</dbReference>
<organism evidence="2">
    <name type="scientific">bioreactor metagenome</name>
    <dbReference type="NCBI Taxonomy" id="1076179"/>
    <lineage>
        <taxon>unclassified sequences</taxon>
        <taxon>metagenomes</taxon>
        <taxon>ecological metagenomes</taxon>
    </lineage>
</organism>
<proteinExistence type="predicted"/>
<dbReference type="InterPro" id="IPR032288">
    <property type="entry name" value="Metallophos_C"/>
</dbReference>
<feature type="domain" description="Calcineurin-like phosphoesterase C-terminal" evidence="1">
    <location>
        <begin position="6"/>
        <end position="58"/>
    </location>
</feature>
<reference evidence="2" key="1">
    <citation type="submission" date="2019-08" db="EMBL/GenBank/DDBJ databases">
        <authorList>
            <person name="Kucharzyk K."/>
            <person name="Murdoch R.W."/>
            <person name="Higgins S."/>
            <person name="Loffler F."/>
        </authorList>
    </citation>
    <scope>NUCLEOTIDE SEQUENCE</scope>
</reference>
<dbReference type="AlphaFoldDB" id="A0A645FXJ5"/>